<dbReference type="InterPro" id="IPR036866">
    <property type="entry name" value="RibonucZ/Hydroxyglut_hydro"/>
</dbReference>
<dbReference type="NCBIfam" id="NF033088">
    <property type="entry name" value="bla_subclass_B1"/>
    <property type="match status" value="1"/>
</dbReference>
<sequence length="272" mass="29960">MKGRMVMDKKKMGKAFVCGMMAAGLLAAPFVTGAHAQVPKTEISHHQNTITNESGTVTLTQIKPHVWVHTTIGEFNGVAVPSNGLLVETSKGLLLVDSSWDDPKTDELLDVIDQHFKKPIKNAIITHWHSDRMGGIKTLKDRGIRVYTTEMTATLGMQNGYEGPDRLLDPVLTDLKFGDVKVETFYPGKGHTEDNITIYFPQYKLLVGGCLIKDQKAEDLGNTADGDVQAWPASVQRVIDRYPKARTVVPGHGNVGGKSLLYHTIELLEENQ</sequence>
<reference evidence="17" key="1">
    <citation type="submission" date="2016-10" db="EMBL/GenBank/DDBJ databases">
        <authorList>
            <person name="Varghese N."/>
            <person name="Submissions S."/>
        </authorList>
    </citation>
    <scope>NUCLEOTIDE SEQUENCE [LARGE SCALE GENOMIC DNA]</scope>
    <source>
        <strain evidence="17">CGMCC 1.6854</strain>
    </source>
</reference>
<dbReference type="AlphaFoldDB" id="A0A1G9ZRC3"/>
<dbReference type="Proteomes" id="UP000199544">
    <property type="component" value="Unassembled WGS sequence"/>
</dbReference>
<comment type="catalytic activity">
    <reaction evidence="1 13">
        <text>a beta-lactam + H2O = a substituted beta-amino acid</text>
        <dbReference type="Rhea" id="RHEA:20401"/>
        <dbReference type="ChEBI" id="CHEBI:15377"/>
        <dbReference type="ChEBI" id="CHEBI:35627"/>
        <dbReference type="ChEBI" id="CHEBI:140347"/>
        <dbReference type="EC" id="3.5.2.6"/>
    </reaction>
</comment>
<dbReference type="NCBIfam" id="NF012229">
    <property type="entry name" value="bla_class_B_core"/>
    <property type="match status" value="1"/>
</dbReference>
<evidence type="ECO:0000256" key="4">
    <source>
        <dbReference type="ARBA" id="ARBA00005250"/>
    </source>
</evidence>
<keyword evidence="8 14" id="KW-0732">Signal</keyword>
<dbReference type="InterPro" id="IPR058199">
    <property type="entry name" value="BlaB//VIM/IMP-1"/>
</dbReference>
<evidence type="ECO:0000256" key="11">
    <source>
        <dbReference type="ARBA" id="ARBA00022833"/>
    </source>
</evidence>
<evidence type="ECO:0000256" key="7">
    <source>
        <dbReference type="ARBA" id="ARBA00022723"/>
    </source>
</evidence>
<dbReference type="PANTHER" id="PTHR42951">
    <property type="entry name" value="METALLO-BETA-LACTAMASE DOMAIN-CONTAINING"/>
    <property type="match status" value="1"/>
</dbReference>
<keyword evidence="7 13" id="KW-0479">Metal-binding</keyword>
<dbReference type="GO" id="GO:0046677">
    <property type="term" value="P:response to antibiotic"/>
    <property type="evidence" value="ECO:0007669"/>
    <property type="project" value="UniProtKB-UniRule"/>
</dbReference>
<feature type="domain" description="Metallo-beta-lactamase" evidence="15">
    <location>
        <begin position="81"/>
        <end position="252"/>
    </location>
</feature>
<evidence type="ECO:0000256" key="3">
    <source>
        <dbReference type="ARBA" id="ARBA00004418"/>
    </source>
</evidence>
<dbReference type="OrthoDB" id="9769598at2"/>
<dbReference type="EC" id="3.5.2.6" evidence="6 13"/>
<keyword evidence="11 13" id="KW-0862">Zinc</keyword>
<feature type="signal peptide" evidence="14">
    <location>
        <begin position="1"/>
        <end position="36"/>
    </location>
</feature>
<dbReference type="PROSITE" id="PS00743">
    <property type="entry name" value="BETA_LACTAMASE_B_1"/>
    <property type="match status" value="1"/>
</dbReference>
<protein>
    <recommendedName>
        <fullName evidence="6 13">Beta-lactamase</fullName>
        <ecNumber evidence="6 13">3.5.2.6</ecNumber>
    </recommendedName>
</protein>
<evidence type="ECO:0000256" key="10">
    <source>
        <dbReference type="ARBA" id="ARBA00022801"/>
    </source>
</evidence>
<keyword evidence="10 13" id="KW-0378">Hydrolase</keyword>
<name>A0A1G9ZRC3_9BACL</name>
<evidence type="ECO:0000256" key="9">
    <source>
        <dbReference type="ARBA" id="ARBA00022764"/>
    </source>
</evidence>
<dbReference type="InterPro" id="IPR001018">
    <property type="entry name" value="Beta-lactamase_class-B_CS"/>
</dbReference>
<dbReference type="GO" id="GO:0008270">
    <property type="term" value="F:zinc ion binding"/>
    <property type="evidence" value="ECO:0007669"/>
    <property type="project" value="InterPro"/>
</dbReference>
<dbReference type="GO" id="GO:0008800">
    <property type="term" value="F:beta-lactamase activity"/>
    <property type="evidence" value="ECO:0007669"/>
    <property type="project" value="UniProtKB-UniRule"/>
</dbReference>
<keyword evidence="12 13" id="KW-0046">Antibiotic resistance</keyword>
<evidence type="ECO:0000256" key="8">
    <source>
        <dbReference type="ARBA" id="ARBA00022729"/>
    </source>
</evidence>
<evidence type="ECO:0000313" key="16">
    <source>
        <dbReference type="EMBL" id="SDN23868.1"/>
    </source>
</evidence>
<dbReference type="InterPro" id="IPR001279">
    <property type="entry name" value="Metallo-B-lactamas"/>
</dbReference>
<evidence type="ECO:0000256" key="14">
    <source>
        <dbReference type="SAM" id="SignalP"/>
    </source>
</evidence>
<comment type="similarity">
    <text evidence="4 13">Belongs to the metallo-beta-lactamase superfamily. Class-B beta-lactamase family.</text>
</comment>
<dbReference type="PANTHER" id="PTHR42951:SF4">
    <property type="entry name" value="ACYL-COENZYME A THIOESTERASE MBLAC2"/>
    <property type="match status" value="1"/>
</dbReference>
<evidence type="ECO:0000256" key="6">
    <source>
        <dbReference type="ARBA" id="ARBA00012865"/>
    </source>
</evidence>
<dbReference type="SUPFAM" id="SSF56281">
    <property type="entry name" value="Metallo-hydrolase/oxidoreductase"/>
    <property type="match status" value="1"/>
</dbReference>
<evidence type="ECO:0000256" key="2">
    <source>
        <dbReference type="ARBA" id="ARBA00001947"/>
    </source>
</evidence>
<proteinExistence type="inferred from homology"/>
<dbReference type="GO" id="GO:0042597">
    <property type="term" value="C:periplasmic space"/>
    <property type="evidence" value="ECO:0007669"/>
    <property type="project" value="UniProtKB-SubCell"/>
</dbReference>
<dbReference type="PROSITE" id="PS00744">
    <property type="entry name" value="BETA_LACTAMASE_B_2"/>
    <property type="match status" value="1"/>
</dbReference>
<dbReference type="Pfam" id="PF00753">
    <property type="entry name" value="Lactamase_B"/>
    <property type="match status" value="1"/>
</dbReference>
<comment type="subunit">
    <text evidence="5">Monomer.</text>
</comment>
<dbReference type="STRING" id="459525.SAMN04488137_3701"/>
<evidence type="ECO:0000313" key="17">
    <source>
        <dbReference type="Proteomes" id="UP000199544"/>
    </source>
</evidence>
<dbReference type="GO" id="GO:0017001">
    <property type="term" value="P:antibiotic catabolic process"/>
    <property type="evidence" value="ECO:0007669"/>
    <property type="project" value="InterPro"/>
</dbReference>
<evidence type="ECO:0000256" key="13">
    <source>
        <dbReference type="RuleBase" id="RU361140"/>
    </source>
</evidence>
<evidence type="ECO:0000256" key="5">
    <source>
        <dbReference type="ARBA" id="ARBA00011245"/>
    </source>
</evidence>
<organism evidence="16 17">
    <name type="scientific">Fictibacillus solisalsi</name>
    <dbReference type="NCBI Taxonomy" id="459525"/>
    <lineage>
        <taxon>Bacteria</taxon>
        <taxon>Bacillati</taxon>
        <taxon>Bacillota</taxon>
        <taxon>Bacilli</taxon>
        <taxon>Bacillales</taxon>
        <taxon>Fictibacillaceae</taxon>
        <taxon>Fictibacillus</taxon>
    </lineage>
</organism>
<comment type="cofactor">
    <cofactor evidence="2 13">
        <name>Zn(2+)</name>
        <dbReference type="ChEBI" id="CHEBI:29105"/>
    </cofactor>
</comment>
<dbReference type="InterPro" id="IPR050855">
    <property type="entry name" value="NDM-1-like"/>
</dbReference>
<evidence type="ECO:0000256" key="12">
    <source>
        <dbReference type="ARBA" id="ARBA00023251"/>
    </source>
</evidence>
<accession>A0A1G9ZRC3</accession>
<comment type="subcellular location">
    <subcellularLocation>
        <location evidence="3">Periplasm</location>
    </subcellularLocation>
</comment>
<evidence type="ECO:0000259" key="15">
    <source>
        <dbReference type="SMART" id="SM00849"/>
    </source>
</evidence>
<keyword evidence="9" id="KW-0574">Periplasm</keyword>
<dbReference type="Gene3D" id="3.60.15.10">
    <property type="entry name" value="Ribonuclease Z/Hydroxyacylglutathione hydrolase-like"/>
    <property type="match status" value="1"/>
</dbReference>
<feature type="chain" id="PRO_5011438625" description="Beta-lactamase" evidence="14">
    <location>
        <begin position="37"/>
        <end position="272"/>
    </location>
</feature>
<dbReference type="SMART" id="SM00849">
    <property type="entry name" value="Lactamase_B"/>
    <property type="match status" value="1"/>
</dbReference>
<evidence type="ECO:0000256" key="1">
    <source>
        <dbReference type="ARBA" id="ARBA00001526"/>
    </source>
</evidence>
<gene>
    <name evidence="16" type="ORF">SAMN04488137_3701</name>
</gene>
<dbReference type="EMBL" id="FNHW01000002">
    <property type="protein sequence ID" value="SDN23868.1"/>
    <property type="molecule type" value="Genomic_DNA"/>
</dbReference>
<keyword evidence="17" id="KW-1185">Reference proteome</keyword>